<gene>
    <name evidence="1" type="ORF">FKW77_005752</name>
</gene>
<reference evidence="1 2" key="1">
    <citation type="submission" date="2019-07" db="EMBL/GenBank/DDBJ databases">
        <title>Finished genome of Venturia effusa.</title>
        <authorList>
            <person name="Young C.A."/>
            <person name="Cox M.P."/>
            <person name="Ganley A.R.D."/>
            <person name="David W.J."/>
        </authorList>
    </citation>
    <scope>NUCLEOTIDE SEQUENCE [LARGE SCALE GENOMIC DNA]</scope>
    <source>
        <strain evidence="2">albino</strain>
    </source>
</reference>
<protein>
    <submittedName>
        <fullName evidence="1">Uncharacterized protein</fullName>
    </submittedName>
</protein>
<proteinExistence type="predicted"/>
<dbReference type="GO" id="GO:0003676">
    <property type="term" value="F:nucleic acid binding"/>
    <property type="evidence" value="ECO:0007669"/>
    <property type="project" value="InterPro"/>
</dbReference>
<organism evidence="1 2">
    <name type="scientific">Venturia effusa</name>
    <dbReference type="NCBI Taxonomy" id="50376"/>
    <lineage>
        <taxon>Eukaryota</taxon>
        <taxon>Fungi</taxon>
        <taxon>Dikarya</taxon>
        <taxon>Ascomycota</taxon>
        <taxon>Pezizomycotina</taxon>
        <taxon>Dothideomycetes</taxon>
        <taxon>Pleosporomycetidae</taxon>
        <taxon>Venturiales</taxon>
        <taxon>Venturiaceae</taxon>
        <taxon>Venturia</taxon>
    </lineage>
</organism>
<keyword evidence="2" id="KW-1185">Reference proteome</keyword>
<dbReference type="InterPro" id="IPR012337">
    <property type="entry name" value="RNaseH-like_sf"/>
</dbReference>
<dbReference type="Gene3D" id="3.30.420.10">
    <property type="entry name" value="Ribonuclease H-like superfamily/Ribonuclease H"/>
    <property type="match status" value="1"/>
</dbReference>
<accession>A0A517LCE7</accession>
<dbReference type="EMBL" id="CP042193">
    <property type="protein sequence ID" value="QDS73294.1"/>
    <property type="molecule type" value="Genomic_DNA"/>
</dbReference>
<sequence length="532" mass="59518">MDDSRLQPIALTSITLPFFIQRILDNHTTPTNLIVGSSEADFLQDLHASTEYEKAQQAHEAEAEGLDPAKAQRIASRTHPLAVPAIYQISTSKTVAVIFCETLARLQAQLAVHGIRKTERIEDKDNREGKDPPTLALLNAVHLHRGTSSFSVQGLSRTLASAVEAAHRSRQKLVLLEYPSHVPSITDQDMDAESGDEDMLDTVEDQGKHIWEEELAILNVATKSFGAESIPRPRLIRDPSTAGQQNEINAECLEILEIESNGVITTSCLQGWTYWDFSQSNGRTIRVVVIAVDGAYITETPIYPARAYIGVWFGNGTADLGSRYNLCEEISSRARHSKEAEVIAATEGLLRLCSIYSSGAWVDGLSVIVKTDDMGLARIMNTFIRVGEAPTSRHKAIRPELWDHLQQTVARVQSIGIDVAFWHVFREDNEYADALAAHARRNLSRPFRLATIFDTRPGICRDENGLISIVEHRRSPLNKFVVQLAKARRHQAPEEIDKAISPEYRCLYMKKKRDYHRTQSVEPWRNIAVSQA</sequence>
<dbReference type="Proteomes" id="UP000316270">
    <property type="component" value="Chromosome 9"/>
</dbReference>
<evidence type="ECO:0000313" key="1">
    <source>
        <dbReference type="EMBL" id="QDS73294.1"/>
    </source>
</evidence>
<dbReference type="InterPro" id="IPR036397">
    <property type="entry name" value="RNaseH_sf"/>
</dbReference>
<dbReference type="OrthoDB" id="5391496at2759"/>
<dbReference type="SUPFAM" id="SSF53098">
    <property type="entry name" value="Ribonuclease H-like"/>
    <property type="match status" value="1"/>
</dbReference>
<dbReference type="AlphaFoldDB" id="A0A517LCE7"/>
<name>A0A517LCE7_9PEZI</name>
<evidence type="ECO:0000313" key="2">
    <source>
        <dbReference type="Proteomes" id="UP000316270"/>
    </source>
</evidence>